<dbReference type="Proteomes" id="UP000029108">
    <property type="component" value="Unassembled WGS sequence"/>
</dbReference>
<dbReference type="EMBL" id="JGYN01000019">
    <property type="protein sequence ID" value="KFI49938.1"/>
    <property type="molecule type" value="Genomic_DNA"/>
</dbReference>
<dbReference type="eggNOG" id="ENOG503010F">
    <property type="taxonomic scope" value="Bacteria"/>
</dbReference>
<dbReference type="RefSeq" id="WP_033496503.1">
    <property type="nucleotide sequence ID" value="NZ_JDUU01000040.1"/>
</dbReference>
<protein>
    <submittedName>
        <fullName evidence="1">Uncharacterized protein</fullName>
    </submittedName>
</protein>
<reference evidence="1 2" key="1">
    <citation type="submission" date="2014-03" db="EMBL/GenBank/DDBJ databases">
        <title>Genomics of Bifidobacteria.</title>
        <authorList>
            <person name="Ventura M."/>
            <person name="Milani C."/>
            <person name="Lugli G.A."/>
        </authorList>
    </citation>
    <scope>NUCLEOTIDE SEQUENCE [LARGE SCALE GENOMIC DNA]</scope>
    <source>
        <strain evidence="1 2">DSM 23969</strain>
    </source>
</reference>
<comment type="caution">
    <text evidence="1">The sequence shown here is derived from an EMBL/GenBank/DDBJ whole genome shotgun (WGS) entry which is preliminary data.</text>
</comment>
<dbReference type="AlphaFoldDB" id="A0A086ZTT8"/>
<keyword evidence="2" id="KW-1185">Reference proteome</keyword>
<gene>
    <name evidence="1" type="ORF">BBIA_1860</name>
</gene>
<accession>A0A086ZTT8</accession>
<sequence length="84" mass="9411">MTASNTTSRQARRRWAADCVQLDLTGSQFDHALTLLNTIRDRGASEDVLEDLTLAIGHLRQARRAVSDASRHLWPLTGEDSWHA</sequence>
<dbReference type="STRING" id="1437608.GCA_000771645_02146"/>
<proteinExistence type="predicted"/>
<name>A0A086ZTT8_9BIFI</name>
<organism evidence="1 2">
    <name type="scientific">Bifidobacterium biavatii DSM 23969</name>
    <dbReference type="NCBI Taxonomy" id="1437608"/>
    <lineage>
        <taxon>Bacteria</taxon>
        <taxon>Bacillati</taxon>
        <taxon>Actinomycetota</taxon>
        <taxon>Actinomycetes</taxon>
        <taxon>Bifidobacteriales</taxon>
        <taxon>Bifidobacteriaceae</taxon>
        <taxon>Bifidobacterium</taxon>
    </lineage>
</organism>
<evidence type="ECO:0000313" key="1">
    <source>
        <dbReference type="EMBL" id="KFI49938.1"/>
    </source>
</evidence>
<evidence type="ECO:0000313" key="2">
    <source>
        <dbReference type="Proteomes" id="UP000029108"/>
    </source>
</evidence>